<dbReference type="Proteomes" id="UP000075885">
    <property type="component" value="Unassembled WGS sequence"/>
</dbReference>
<dbReference type="STRING" id="199890.A0A182PC63"/>
<sequence>MMMIAMLSNYRSQSHDDVLGVVTHLDHMVTLLLVELHHCNKLSLPGQPTPPAPCLEHLLSENLLDKLYEWGIKTGRYANAVRLEQLKLYEQLVSHSRHQLLVHEPFLRPLLKLLASSQNEIYPPDVEKRLVILLNQLCVVLMQNVHLLDLFFFSTTQTQQSHHASNGGHTNFIIFSLLIPYVHREGSLGHQARDALLLCMALSQKNSNVGTYIATYSSICPVLVTGLGGLYSRLPNQIEIKTVDWYRITTDDVTEMPELTLFMNSLEFCNAVVQVAHTMIRQQLLDFLYQGFLVPVLGPAILQTNVESQVSAMAYFDLIVRSITEPGLIQIVIRFLLDEEKFDGQRILDVLVERLNSNDSRLCMVTLSLFDSLLSLNCEDIMLELMLKYLLHCKHVPISHRYKINRVDPYTQAVEYFLNITPDIMKKVNSVLSINNGSGGGGGGNGGSGGGMLGKGHTVATALNNHRTLTTADRSGVGSNSANLNVSKTIGANWNHYGLNTTTGETLLANYQAYLLDARNRIVQCKHACDQWNNVYRYQKLSKANFSQPPGGVAAANGTGVGSSGQNSLVNPEDVRSLKVQMIKDFLREFSIDSGIGDCGGDGQQQHASVTGTSSSASSAIMFGGSIGTSSGKQLDSLQSVGDSSGYESLNVFSQAANEMVGPGMLPQEPLSLKQHQRIDAWKVSSVREEPIGDLDLSEDLFAQGTVSLGPFLTAIWGKLQTFTSNCLYVNLHLTGLITHLTHFPLPLLHSILLRPDIPTTSDTPSFHQVLKILKQQIDAELPDTDESLEIVDMARSFLVDREFRLVNMRKNAIESATSGKLLNGGGASMTSSLSQTTPMQLTPSSSYDPFKRQDGKRKSISNSFSNIFRRPGSVGSSNANNGLSHSPNGRQQQPQSFGPASMTVQSPSSGHQQTLSGSVQSPSGLLIGSPRRESREAETQFMSIDTSLAAVNSSNAAHHPSNGGSSNGNDLHALHPSSLEHGLANYSVGSERQLNLAIGAVLLDEWLRELSAVTQEQCIMMLSEQVQQQQQTVPASQPQARTAS</sequence>
<organism evidence="4 5">
    <name type="scientific">Anopheles epiroticus</name>
    <dbReference type="NCBI Taxonomy" id="199890"/>
    <lineage>
        <taxon>Eukaryota</taxon>
        <taxon>Metazoa</taxon>
        <taxon>Ecdysozoa</taxon>
        <taxon>Arthropoda</taxon>
        <taxon>Hexapoda</taxon>
        <taxon>Insecta</taxon>
        <taxon>Pterygota</taxon>
        <taxon>Neoptera</taxon>
        <taxon>Endopterygota</taxon>
        <taxon>Diptera</taxon>
        <taxon>Nematocera</taxon>
        <taxon>Culicoidea</taxon>
        <taxon>Culicidae</taxon>
        <taxon>Anophelinae</taxon>
        <taxon>Anopheles</taxon>
    </lineage>
</organism>
<dbReference type="PANTHER" id="PTHR21705:SF11">
    <property type="entry name" value="FHIP FAMILY PROTEIN CG3558"/>
    <property type="match status" value="1"/>
</dbReference>
<dbReference type="Pfam" id="PF19314">
    <property type="entry name" value="DUF5917"/>
    <property type="match status" value="1"/>
</dbReference>
<evidence type="ECO:0000313" key="4">
    <source>
        <dbReference type="EnsemblMetazoa" id="AEPI004518-PA"/>
    </source>
</evidence>
<dbReference type="InterPro" id="IPR045668">
    <property type="entry name" value="FHIP_KELAA_motif"/>
</dbReference>
<reference evidence="4" key="2">
    <citation type="submission" date="2020-05" db="UniProtKB">
        <authorList>
            <consortium name="EnsemblMetazoa"/>
        </authorList>
    </citation>
    <scope>IDENTIFICATION</scope>
    <source>
        <strain evidence="4">Epiroticus2</strain>
    </source>
</reference>
<dbReference type="InterPro" id="IPR019384">
    <property type="entry name" value="FHIP"/>
</dbReference>
<feature type="compositionally biased region" description="Polar residues" evidence="2">
    <location>
        <begin position="829"/>
        <end position="848"/>
    </location>
</feature>
<comment type="similarity">
    <text evidence="1">Belongs to the FHIP family.</text>
</comment>
<dbReference type="AlphaFoldDB" id="A0A182PC63"/>
<dbReference type="VEuPathDB" id="VectorBase:AEPI004518"/>
<keyword evidence="5" id="KW-1185">Reference proteome</keyword>
<feature type="compositionally biased region" description="Polar residues" evidence="2">
    <location>
        <begin position="875"/>
        <end position="924"/>
    </location>
</feature>
<protein>
    <recommendedName>
        <fullName evidence="3">FHF complex subunit HOOK-interacting protein C-terminal domain-containing protein</fullName>
    </recommendedName>
</protein>
<evidence type="ECO:0000259" key="3">
    <source>
        <dbReference type="Pfam" id="PF19314"/>
    </source>
</evidence>
<evidence type="ECO:0000256" key="2">
    <source>
        <dbReference type="SAM" id="MobiDB-lite"/>
    </source>
</evidence>
<name>A0A182PC63_9DIPT</name>
<proteinExistence type="inferred from homology"/>
<dbReference type="Pfam" id="PF10257">
    <property type="entry name" value="RAI16-like"/>
    <property type="match status" value="1"/>
</dbReference>
<evidence type="ECO:0000313" key="5">
    <source>
        <dbReference type="Proteomes" id="UP000075885"/>
    </source>
</evidence>
<dbReference type="PANTHER" id="PTHR21705">
    <property type="entry name" value="RAI16 PROTEIN-RELATED"/>
    <property type="match status" value="1"/>
</dbReference>
<feature type="region of interest" description="Disordered" evidence="2">
    <location>
        <begin position="819"/>
        <end position="940"/>
    </location>
</feature>
<accession>A0A182PC63</accession>
<feature type="compositionally biased region" description="Polar residues" evidence="2">
    <location>
        <begin position="954"/>
        <end position="970"/>
    </location>
</feature>
<dbReference type="InterPro" id="IPR045669">
    <property type="entry name" value="FHIP_C"/>
</dbReference>
<dbReference type="EnsemblMetazoa" id="AEPI004518-RA">
    <property type="protein sequence ID" value="AEPI004518-PA"/>
    <property type="gene ID" value="AEPI004518"/>
</dbReference>
<dbReference type="Pfam" id="PF19311">
    <property type="entry name" value="KELAA"/>
    <property type="match status" value="1"/>
</dbReference>
<feature type="region of interest" description="Disordered" evidence="2">
    <location>
        <begin position="954"/>
        <end position="975"/>
    </location>
</feature>
<reference evidence="5" key="1">
    <citation type="submission" date="2013-03" db="EMBL/GenBank/DDBJ databases">
        <title>The Genome Sequence of Anopheles epiroticus epiroticus2.</title>
        <authorList>
            <consortium name="The Broad Institute Genomics Platform"/>
            <person name="Neafsey D.E."/>
            <person name="Howell P."/>
            <person name="Walker B."/>
            <person name="Young S.K."/>
            <person name="Zeng Q."/>
            <person name="Gargeya S."/>
            <person name="Fitzgerald M."/>
            <person name="Haas B."/>
            <person name="Abouelleil A."/>
            <person name="Allen A.W."/>
            <person name="Alvarado L."/>
            <person name="Arachchi H.M."/>
            <person name="Berlin A.M."/>
            <person name="Chapman S.B."/>
            <person name="Gainer-Dewar J."/>
            <person name="Goldberg J."/>
            <person name="Griggs A."/>
            <person name="Gujja S."/>
            <person name="Hansen M."/>
            <person name="Howarth C."/>
            <person name="Imamovic A."/>
            <person name="Ireland A."/>
            <person name="Larimer J."/>
            <person name="McCowan C."/>
            <person name="Murphy C."/>
            <person name="Pearson M."/>
            <person name="Poon T.W."/>
            <person name="Priest M."/>
            <person name="Roberts A."/>
            <person name="Saif S."/>
            <person name="Shea T."/>
            <person name="Sisk P."/>
            <person name="Sykes S."/>
            <person name="Wortman J."/>
            <person name="Nusbaum C."/>
            <person name="Birren B."/>
        </authorList>
    </citation>
    <scope>NUCLEOTIDE SEQUENCE [LARGE SCALE GENOMIC DNA]</scope>
    <source>
        <strain evidence="5">Epiroticus2</strain>
    </source>
</reference>
<evidence type="ECO:0000256" key="1">
    <source>
        <dbReference type="ARBA" id="ARBA00024336"/>
    </source>
</evidence>
<feature type="domain" description="FHF complex subunit HOOK-interacting protein C-terminal" evidence="3">
    <location>
        <begin position="710"/>
        <end position="801"/>
    </location>
</feature>